<accession>U2NRJ5</accession>
<dbReference type="AlphaFoldDB" id="U2NRJ5"/>
<dbReference type="Gene3D" id="2.130.10.10">
    <property type="entry name" value="YVTN repeat-like/Quinoprotein amine dehydrogenase"/>
    <property type="match status" value="1"/>
</dbReference>
<dbReference type="RefSeq" id="WP_021801096.1">
    <property type="nucleotide sequence ID" value="NZ_KI273145.1"/>
</dbReference>
<keyword evidence="2" id="KW-1185">Reference proteome</keyword>
<proteinExistence type="predicted"/>
<dbReference type="STRING" id="1294142.CINTURNW_1067"/>
<dbReference type="InterPro" id="IPR015943">
    <property type="entry name" value="WD40/YVTN_repeat-like_dom_sf"/>
</dbReference>
<gene>
    <name evidence="1" type="ORF">CINTURNW_1067</name>
</gene>
<comment type="caution">
    <text evidence="1">The sequence shown here is derived from an EMBL/GenBank/DDBJ whole genome shotgun (WGS) entry which is preliminary data.</text>
</comment>
<name>U2NRJ5_9CLOT</name>
<reference evidence="1 2" key="1">
    <citation type="journal article" date="2013" name="Genome Announc.">
        <title>Draft Genome Sequence of the Hydrogen- and Ethanol-Producing Bacterium Clostridium intestinale Strain URNW.</title>
        <authorList>
            <person name="Lal S."/>
            <person name="Ramachandran U."/>
            <person name="Zhang X."/>
            <person name="Sparling R."/>
            <person name="Levin D.B."/>
        </authorList>
    </citation>
    <scope>NUCLEOTIDE SEQUENCE [LARGE SCALE GENOMIC DNA]</scope>
    <source>
        <strain evidence="1 2">URNW</strain>
    </source>
</reference>
<dbReference type="Proteomes" id="UP000016721">
    <property type="component" value="Unassembled WGS sequence"/>
</dbReference>
<organism evidence="1 2">
    <name type="scientific">Clostridium intestinale URNW</name>
    <dbReference type="NCBI Taxonomy" id="1294142"/>
    <lineage>
        <taxon>Bacteria</taxon>
        <taxon>Bacillati</taxon>
        <taxon>Bacillota</taxon>
        <taxon>Clostridia</taxon>
        <taxon>Eubacteriales</taxon>
        <taxon>Clostridiaceae</taxon>
        <taxon>Clostridium</taxon>
    </lineage>
</organism>
<evidence type="ECO:0000313" key="2">
    <source>
        <dbReference type="Proteomes" id="UP000016721"/>
    </source>
</evidence>
<dbReference type="EMBL" id="APJA01000009">
    <property type="protein sequence ID" value="ERK31803.1"/>
    <property type="molecule type" value="Genomic_DNA"/>
</dbReference>
<evidence type="ECO:0000313" key="1">
    <source>
        <dbReference type="EMBL" id="ERK31803.1"/>
    </source>
</evidence>
<dbReference type="PATRIC" id="fig|1294142.3.peg.1069"/>
<sequence>MKKHFILKVLALFISFSILSLWFNPSSIFRKKTNTIVLNDRPINISSIEDTSSYVKIDSTDSFNIDKPFNNSFWINNDEIVLANMFYYKGLNSDVEVFNTKTNSSTKIDIKNLSSDFKVSPLGNGFLYESTEEYTNEFIRGLNPDEYKKIYNYRNRYYYYSLLDNTSTPILDGLYPMRWLPDGSGFIAKSYTSNSLVIYDIESKTTHTFLDKSSGINTAYISPIVISNDGSTYYFSYYDYKLGMYSIYKMSKKDMNPEKILSDIYISPEIELINNNLLVLTNIDENSIFIYDTEKHKKLNSITSSSTWFNINISNDKSMLAFVEYGNLAKLSVINLNDPNLTATEIFRNKNSISNISWSNDNKLAFQVTDGYNGNNVIYTYSFK</sequence>
<protein>
    <submittedName>
        <fullName evidence="1">Uncharacterized protein</fullName>
    </submittedName>
</protein>
<dbReference type="SUPFAM" id="SSF82171">
    <property type="entry name" value="DPP6 N-terminal domain-like"/>
    <property type="match status" value="1"/>
</dbReference>
<dbReference type="HOGENOM" id="CLU_719060_0_0_9"/>